<accession>A0A7S0LDH2</accession>
<evidence type="ECO:0000313" key="1">
    <source>
        <dbReference type="EMBL" id="CAD8609701.1"/>
    </source>
</evidence>
<protein>
    <submittedName>
        <fullName evidence="1">Uncharacterized protein</fullName>
    </submittedName>
</protein>
<dbReference type="EMBL" id="HBEY01027640">
    <property type="protein sequence ID" value="CAD8609701.1"/>
    <property type="molecule type" value="Transcribed_RNA"/>
</dbReference>
<dbReference type="AlphaFoldDB" id="A0A7S0LDH2"/>
<reference evidence="1" key="1">
    <citation type="submission" date="2021-01" db="EMBL/GenBank/DDBJ databases">
        <authorList>
            <person name="Corre E."/>
            <person name="Pelletier E."/>
            <person name="Niang G."/>
            <person name="Scheremetjew M."/>
            <person name="Finn R."/>
            <person name="Kale V."/>
            <person name="Holt S."/>
            <person name="Cochrane G."/>
            <person name="Meng A."/>
            <person name="Brown T."/>
            <person name="Cohen L."/>
        </authorList>
    </citation>
    <scope>NUCLEOTIDE SEQUENCE</scope>
    <source>
        <strain evidence="1">PLY182g</strain>
    </source>
</reference>
<gene>
    <name evidence="1" type="ORF">CPEL01642_LOCUS13079</name>
</gene>
<organism evidence="1">
    <name type="scientific">Coccolithus braarudii</name>
    <dbReference type="NCBI Taxonomy" id="221442"/>
    <lineage>
        <taxon>Eukaryota</taxon>
        <taxon>Haptista</taxon>
        <taxon>Haptophyta</taxon>
        <taxon>Prymnesiophyceae</taxon>
        <taxon>Coccolithales</taxon>
        <taxon>Coccolithaceae</taxon>
        <taxon>Coccolithus</taxon>
    </lineage>
</organism>
<sequence length="105" mass="11404">MVVIERDDDAKHWTHGQSPSTAAASQVAVAALSRSCPFWIPRHPISNFGSKALDEHFCRQVPVSLSEIATAAFQNETGMIHALAWPLGSLVLMPRLSKALLDVAQ</sequence>
<name>A0A7S0LDH2_9EUKA</name>
<proteinExistence type="predicted"/>